<evidence type="ECO:0000313" key="2">
    <source>
        <dbReference type="Proteomes" id="UP000276770"/>
    </source>
</evidence>
<organism evidence="1 2">
    <name type="scientific">Falsibacillus albus</name>
    <dbReference type="NCBI Taxonomy" id="2478915"/>
    <lineage>
        <taxon>Bacteria</taxon>
        <taxon>Bacillati</taxon>
        <taxon>Bacillota</taxon>
        <taxon>Bacilli</taxon>
        <taxon>Bacillales</taxon>
        <taxon>Bacillaceae</taxon>
        <taxon>Falsibacillus</taxon>
    </lineage>
</organism>
<dbReference type="EMBL" id="RCVZ01000031">
    <property type="protein sequence ID" value="RLQ89991.1"/>
    <property type="molecule type" value="Genomic_DNA"/>
</dbReference>
<name>A0A3L7JK04_9BACI</name>
<protein>
    <submittedName>
        <fullName evidence="1">Uncharacterized protein</fullName>
    </submittedName>
</protein>
<dbReference type="RefSeq" id="WP_121682788.1">
    <property type="nucleotide sequence ID" value="NZ_RCVZ01000031.1"/>
</dbReference>
<sequence>MNKKIIGTHTDSNVTRAKQKQELAEEFKKNLPQTDFTDLPIGVRLHNELMYKVLLKELEQLGASHLIGLDKFALIELSNTLHHLNRFENMLVDEELDLTQEIKILQQRNTLTQTVDRQMKKLMLDPASRRELIEVVNNDISNIKLDDEDENFINSLMAGVN</sequence>
<proteinExistence type="predicted"/>
<dbReference type="AlphaFoldDB" id="A0A3L7JK04"/>
<evidence type="ECO:0000313" key="1">
    <source>
        <dbReference type="EMBL" id="RLQ89991.1"/>
    </source>
</evidence>
<dbReference type="Proteomes" id="UP000276770">
    <property type="component" value="Unassembled WGS sequence"/>
</dbReference>
<dbReference type="OrthoDB" id="2973702at2"/>
<accession>A0A3L7JK04</accession>
<comment type="caution">
    <text evidence="1">The sequence shown here is derived from an EMBL/GenBank/DDBJ whole genome shotgun (WGS) entry which is preliminary data.</text>
</comment>
<keyword evidence="2" id="KW-1185">Reference proteome</keyword>
<gene>
    <name evidence="1" type="ORF">D9X91_21910</name>
</gene>
<reference evidence="1 2" key="1">
    <citation type="submission" date="2018-10" db="EMBL/GenBank/DDBJ databases">
        <title>Falsibacillus sp. genome draft.</title>
        <authorList>
            <person name="Shi S."/>
        </authorList>
    </citation>
    <scope>NUCLEOTIDE SEQUENCE [LARGE SCALE GENOMIC DNA]</scope>
    <source>
        <strain evidence="1 2">GY 10110</strain>
    </source>
</reference>